<comment type="caution">
    <text evidence="1">The sequence shown here is derived from an EMBL/GenBank/DDBJ whole genome shotgun (WGS) entry which is preliminary data.</text>
</comment>
<gene>
    <name evidence="1" type="ORF">BN788_01098</name>
</gene>
<dbReference type="EMBL" id="CBFJ010000006">
    <property type="protein sequence ID" value="CDC43225.1"/>
    <property type="molecule type" value="Genomic_DNA"/>
</dbReference>
<dbReference type="AlphaFoldDB" id="R6R5K8"/>
<reference evidence="1" key="1">
    <citation type="submission" date="2012-11" db="EMBL/GenBank/DDBJ databases">
        <title>Dependencies among metagenomic species, viruses, plasmids and units of genetic variation.</title>
        <authorList>
            <person name="Nielsen H.B."/>
            <person name="Almeida M."/>
            <person name="Juncker A.S."/>
            <person name="Rasmussen S."/>
            <person name="Li J."/>
            <person name="Sunagawa S."/>
            <person name="Plichta D."/>
            <person name="Gautier L."/>
            <person name="Le Chatelier E."/>
            <person name="Peletier E."/>
            <person name="Bonde I."/>
            <person name="Nielsen T."/>
            <person name="Manichanh C."/>
            <person name="Arumugam M."/>
            <person name="Batto J."/>
            <person name="Santos M.B.Q.D."/>
            <person name="Blom N."/>
            <person name="Borruel N."/>
            <person name="Burgdorf K.S."/>
            <person name="Boumezbeur F."/>
            <person name="Casellas F."/>
            <person name="Dore J."/>
            <person name="Guarner F."/>
            <person name="Hansen T."/>
            <person name="Hildebrand F."/>
            <person name="Kaas R.S."/>
            <person name="Kennedy S."/>
            <person name="Kristiansen K."/>
            <person name="Kultima J.R."/>
            <person name="Leonard P."/>
            <person name="Levenez F."/>
            <person name="Lund O."/>
            <person name="Moumen B."/>
            <person name="Le Paslier D."/>
            <person name="Pons N."/>
            <person name="Pedersen O."/>
            <person name="Prifti E."/>
            <person name="Qin J."/>
            <person name="Raes J."/>
            <person name="Tap J."/>
            <person name="Tims S."/>
            <person name="Ussery D.W."/>
            <person name="Yamada T."/>
            <person name="MetaHit consortium"/>
            <person name="Renault P."/>
            <person name="Sicheritz-Ponten T."/>
            <person name="Bork P."/>
            <person name="Wang J."/>
            <person name="Brunak S."/>
            <person name="Ehrlich S.D."/>
        </authorList>
    </citation>
    <scope>NUCLEOTIDE SEQUENCE [LARGE SCALE GENOMIC DNA]</scope>
</reference>
<organism evidence="1 2">
    <name type="scientific">[Eubacterium] siraeum CAG:80</name>
    <dbReference type="NCBI Taxonomy" id="1263080"/>
    <lineage>
        <taxon>Bacteria</taxon>
        <taxon>Bacillati</taxon>
        <taxon>Bacillota</taxon>
        <taxon>Clostridia</taxon>
        <taxon>Eubacteriales</taxon>
        <taxon>Oscillospiraceae</taxon>
        <taxon>Oscillospiraceae incertae sedis</taxon>
    </lineage>
</organism>
<accession>R6R5K8</accession>
<proteinExistence type="predicted"/>
<sequence>MEKYDMEKYNERECDYDGKRAEELFKDKTVEQLDEEWEEFKANFYTEHGSSNCSLENR</sequence>
<dbReference type="Proteomes" id="UP000018142">
    <property type="component" value="Unassembled WGS sequence"/>
</dbReference>
<evidence type="ECO:0000313" key="1">
    <source>
        <dbReference type="EMBL" id="CDC43225.1"/>
    </source>
</evidence>
<evidence type="ECO:0000313" key="2">
    <source>
        <dbReference type="Proteomes" id="UP000018142"/>
    </source>
</evidence>
<protein>
    <submittedName>
        <fullName evidence="1">Uncharacterized protein</fullName>
    </submittedName>
</protein>
<name>R6R5K8_9FIRM</name>